<dbReference type="NCBIfam" id="TIGR02592">
    <property type="entry name" value="cas_Cas5h"/>
    <property type="match status" value="1"/>
</dbReference>
<dbReference type="GO" id="GO:0051607">
    <property type="term" value="P:defense response to virus"/>
    <property type="evidence" value="ECO:0007669"/>
    <property type="project" value="UniProtKB-KW"/>
</dbReference>
<sequence length="256" mass="28383">MTNVDTEGRRCLSFTVDGPWAHFRRIDTTTDKQTYRVMPRTTVAGLIAAILGRARDSYYETFDADSSAIAIEPTQPVRTMQVPMLTLPTTENEIQQADGVSGKTLVPPEVLEAKRQRRSFEYLRDAAFRVHVVLTDDSFEEELADRLGINGDGPRPVYTPYLGKSECLAEVRDVEENTVEAVESADTIDSIVPEDLISPQPGVSYSIERTPQYMTWDGDGRKTTQFLSYAYPPDGDSVQVSGVPASQVGESTVCFI</sequence>
<dbReference type="InterPro" id="IPR013421">
    <property type="entry name" value="CRISPR-assoc_prot_Cas5_HALMA"/>
</dbReference>
<dbReference type="RefSeq" id="WP_229112357.1">
    <property type="nucleotide sequence ID" value="NZ_CP064787.1"/>
</dbReference>
<keyword evidence="1" id="KW-0051">Antiviral defense</keyword>
<protein>
    <submittedName>
        <fullName evidence="2">CRISPR-Cas system related protein Cas5, RAMP superfamily</fullName>
    </submittedName>
</protein>
<dbReference type="Gene3D" id="3.30.70.2660">
    <property type="match status" value="1"/>
</dbReference>
<dbReference type="InterPro" id="IPR021124">
    <property type="entry name" value="CRISPR-assoc_prot_Cas5"/>
</dbReference>
<dbReference type="GO" id="GO:0043571">
    <property type="term" value="P:maintenance of CRISPR repeat elements"/>
    <property type="evidence" value="ECO:0007669"/>
    <property type="project" value="InterPro"/>
</dbReference>
<proteinExistence type="predicted"/>
<dbReference type="Pfam" id="PF09704">
    <property type="entry name" value="Cas_Cas5d"/>
    <property type="match status" value="1"/>
</dbReference>
<dbReference type="Proteomes" id="UP000663525">
    <property type="component" value="Chromosome"/>
</dbReference>
<reference evidence="2" key="1">
    <citation type="submission" date="2020-11" db="EMBL/GenBank/DDBJ databases">
        <title>Carbohydrate-dependent, anaerobic sulfur respiration: A novel catabolism in halophilic archaea.</title>
        <authorList>
            <person name="Sorokin D.Y."/>
            <person name="Messina E."/>
            <person name="Smedile F."/>
            <person name="La Cono V."/>
            <person name="Hallsworth J.E."/>
            <person name="Yakimov M.M."/>
        </authorList>
    </citation>
    <scope>NUCLEOTIDE SEQUENCE</scope>
    <source>
        <strain evidence="2">HSR12-1</strain>
    </source>
</reference>
<evidence type="ECO:0000313" key="2">
    <source>
        <dbReference type="EMBL" id="QSG06007.1"/>
    </source>
</evidence>
<evidence type="ECO:0000313" key="3">
    <source>
        <dbReference type="Proteomes" id="UP000663525"/>
    </source>
</evidence>
<dbReference type="AlphaFoldDB" id="A0A897MZY6"/>
<dbReference type="InterPro" id="IPR013422">
    <property type="entry name" value="CRISPR-assoc_prot_Cas5_N"/>
</dbReference>
<dbReference type="EMBL" id="CP064787">
    <property type="protein sequence ID" value="QSG06007.1"/>
    <property type="molecule type" value="Genomic_DNA"/>
</dbReference>
<accession>A0A897MZY6</accession>
<evidence type="ECO:0000256" key="1">
    <source>
        <dbReference type="ARBA" id="ARBA00023118"/>
    </source>
</evidence>
<name>A0A897MZY6_9EURY</name>
<organism evidence="2 3">
    <name type="scientific">Halapricum desulfuricans</name>
    <dbReference type="NCBI Taxonomy" id="2841257"/>
    <lineage>
        <taxon>Archaea</taxon>
        <taxon>Methanobacteriati</taxon>
        <taxon>Methanobacteriota</taxon>
        <taxon>Stenosarchaea group</taxon>
        <taxon>Halobacteria</taxon>
        <taxon>Halobacteriales</taxon>
        <taxon>Haloarculaceae</taxon>
        <taxon>Halapricum</taxon>
    </lineage>
</organism>
<gene>
    <name evidence="2" type="primary">cas5-2</name>
    <name evidence="2" type="ORF">HSR121_1670</name>
</gene>
<dbReference type="NCBIfam" id="TIGR02593">
    <property type="entry name" value="CRISPR_cas5"/>
    <property type="match status" value="1"/>
</dbReference>
<dbReference type="GeneID" id="68855261"/>